<comment type="caution">
    <text evidence="1">The sequence shown here is derived from an EMBL/GenBank/DDBJ whole genome shotgun (WGS) entry which is preliminary data.</text>
</comment>
<reference evidence="2" key="1">
    <citation type="submission" date="2016-02" db="EMBL/GenBank/DDBJ databases">
        <authorList>
            <person name="Schultz-Johansen M."/>
            <person name="Glaring M.A."/>
            <person name="Bech P.K."/>
            <person name="Stougaard P."/>
        </authorList>
    </citation>
    <scope>NUCLEOTIDE SEQUENCE [LARGE SCALE GENOMIC DNA]</scope>
    <source>
        <strain evidence="2">S66</strain>
    </source>
</reference>
<evidence type="ECO:0000313" key="1">
    <source>
        <dbReference type="EMBL" id="KXI28483.1"/>
    </source>
</evidence>
<sequence>MADLFSILHFMVHLKLFLLLEERISNAAKPEELNNTGIQTVPTLTMLGQYSQYRRALLKSKIAYRGN</sequence>
<dbReference type="STRING" id="1799789.AX660_15435"/>
<proteinExistence type="predicted"/>
<organism evidence="1 2">
    <name type="scientific">Paraglaciecola hydrolytica</name>
    <dbReference type="NCBI Taxonomy" id="1799789"/>
    <lineage>
        <taxon>Bacteria</taxon>
        <taxon>Pseudomonadati</taxon>
        <taxon>Pseudomonadota</taxon>
        <taxon>Gammaproteobacteria</taxon>
        <taxon>Alteromonadales</taxon>
        <taxon>Alteromonadaceae</taxon>
        <taxon>Paraglaciecola</taxon>
    </lineage>
</organism>
<accession>A0A135ZZW4</accession>
<protein>
    <submittedName>
        <fullName evidence="1">Uncharacterized protein</fullName>
    </submittedName>
</protein>
<dbReference type="AlphaFoldDB" id="A0A135ZZW4"/>
<name>A0A135ZZW4_9ALTE</name>
<gene>
    <name evidence="1" type="ORF">AX660_15435</name>
</gene>
<dbReference type="RefSeq" id="WP_068377414.1">
    <property type="nucleotide sequence ID" value="NZ_LSNE01000006.1"/>
</dbReference>
<keyword evidence="2" id="KW-1185">Reference proteome</keyword>
<dbReference type="EMBL" id="LSNE01000006">
    <property type="protein sequence ID" value="KXI28483.1"/>
    <property type="molecule type" value="Genomic_DNA"/>
</dbReference>
<dbReference type="Proteomes" id="UP000070299">
    <property type="component" value="Unassembled WGS sequence"/>
</dbReference>
<evidence type="ECO:0000313" key="2">
    <source>
        <dbReference type="Proteomes" id="UP000070299"/>
    </source>
</evidence>